<evidence type="ECO:0000256" key="4">
    <source>
        <dbReference type="ARBA" id="ARBA00022827"/>
    </source>
</evidence>
<dbReference type="Proteomes" id="UP000250043">
    <property type="component" value="Unassembled WGS sequence"/>
</dbReference>
<dbReference type="OrthoDB" id="415825at2759"/>
<protein>
    <submittedName>
        <fullName evidence="7">FAD-binding domain-containing protein</fullName>
    </submittedName>
</protein>
<dbReference type="InterPro" id="IPR050416">
    <property type="entry name" value="FAD-linked_Oxidoreductase"/>
</dbReference>
<dbReference type="InterPro" id="IPR036318">
    <property type="entry name" value="FAD-bd_PCMH-like_sf"/>
</dbReference>
<evidence type="ECO:0000259" key="6">
    <source>
        <dbReference type="PROSITE" id="PS51387"/>
    </source>
</evidence>
<organism evidence="7 8">
    <name type="scientific">Obba rivulosa</name>
    <dbReference type="NCBI Taxonomy" id="1052685"/>
    <lineage>
        <taxon>Eukaryota</taxon>
        <taxon>Fungi</taxon>
        <taxon>Dikarya</taxon>
        <taxon>Basidiomycota</taxon>
        <taxon>Agaricomycotina</taxon>
        <taxon>Agaricomycetes</taxon>
        <taxon>Polyporales</taxon>
        <taxon>Gelatoporiaceae</taxon>
        <taxon>Obba</taxon>
    </lineage>
</organism>
<comment type="cofactor">
    <cofactor evidence="1">
        <name>FAD</name>
        <dbReference type="ChEBI" id="CHEBI:57692"/>
    </cofactor>
</comment>
<name>A0A8E2DU34_9APHY</name>
<dbReference type="Gene3D" id="3.30.43.10">
    <property type="entry name" value="Uridine Diphospho-n-acetylenolpyruvylglucosamine Reductase, domain 2"/>
    <property type="match status" value="1"/>
</dbReference>
<dbReference type="Pfam" id="PF01565">
    <property type="entry name" value="FAD_binding_4"/>
    <property type="match status" value="1"/>
</dbReference>
<dbReference type="PROSITE" id="PS51387">
    <property type="entry name" value="FAD_PCMH"/>
    <property type="match status" value="1"/>
</dbReference>
<dbReference type="InterPro" id="IPR006094">
    <property type="entry name" value="Oxid_FAD_bind_N"/>
</dbReference>
<dbReference type="Pfam" id="PF08031">
    <property type="entry name" value="BBE"/>
    <property type="match status" value="1"/>
</dbReference>
<evidence type="ECO:0000256" key="3">
    <source>
        <dbReference type="ARBA" id="ARBA00022630"/>
    </source>
</evidence>
<dbReference type="InterPro" id="IPR016167">
    <property type="entry name" value="FAD-bd_PCMH_sub1"/>
</dbReference>
<dbReference type="SUPFAM" id="SSF56176">
    <property type="entry name" value="FAD-binding/transporter-associated domain-like"/>
    <property type="match status" value="1"/>
</dbReference>
<dbReference type="AlphaFoldDB" id="A0A8E2DU34"/>
<dbReference type="PANTHER" id="PTHR42973:SF39">
    <property type="entry name" value="FAD-BINDING PCMH-TYPE DOMAIN-CONTAINING PROTEIN"/>
    <property type="match status" value="1"/>
</dbReference>
<dbReference type="Gene3D" id="3.30.465.10">
    <property type="match status" value="1"/>
</dbReference>
<dbReference type="GO" id="GO:0016491">
    <property type="term" value="F:oxidoreductase activity"/>
    <property type="evidence" value="ECO:0007669"/>
    <property type="project" value="UniProtKB-KW"/>
</dbReference>
<evidence type="ECO:0000313" key="7">
    <source>
        <dbReference type="EMBL" id="OCH95989.1"/>
    </source>
</evidence>
<evidence type="ECO:0000256" key="5">
    <source>
        <dbReference type="ARBA" id="ARBA00023002"/>
    </source>
</evidence>
<keyword evidence="8" id="KW-1185">Reference proteome</keyword>
<keyword evidence="3" id="KW-0285">Flavoprotein</keyword>
<feature type="domain" description="FAD-binding PCMH-type" evidence="6">
    <location>
        <begin position="33"/>
        <end position="204"/>
    </location>
</feature>
<evidence type="ECO:0000313" key="8">
    <source>
        <dbReference type="Proteomes" id="UP000250043"/>
    </source>
</evidence>
<accession>A0A8E2DU34</accession>
<reference evidence="7 8" key="1">
    <citation type="submission" date="2016-07" db="EMBL/GenBank/DDBJ databases">
        <title>Draft genome of the white-rot fungus Obba rivulosa 3A-2.</title>
        <authorList>
            <consortium name="DOE Joint Genome Institute"/>
            <person name="Miettinen O."/>
            <person name="Riley R."/>
            <person name="Acob R."/>
            <person name="Barry K."/>
            <person name="Cullen D."/>
            <person name="De Vries R."/>
            <person name="Hainaut M."/>
            <person name="Hatakka A."/>
            <person name="Henrissat B."/>
            <person name="Hilden K."/>
            <person name="Kuo R."/>
            <person name="Labutti K."/>
            <person name="Lipzen A."/>
            <person name="Makela M.R."/>
            <person name="Sandor L."/>
            <person name="Spatafora J.W."/>
            <person name="Grigoriev I.V."/>
            <person name="Hibbett D.S."/>
        </authorList>
    </citation>
    <scope>NUCLEOTIDE SEQUENCE [LARGE SCALE GENOMIC DNA]</scope>
    <source>
        <strain evidence="7 8">3A-2</strain>
    </source>
</reference>
<dbReference type="EMBL" id="KV722333">
    <property type="protein sequence ID" value="OCH95989.1"/>
    <property type="molecule type" value="Genomic_DNA"/>
</dbReference>
<dbReference type="GO" id="GO:0071949">
    <property type="term" value="F:FAD binding"/>
    <property type="evidence" value="ECO:0007669"/>
    <property type="project" value="InterPro"/>
</dbReference>
<dbReference type="InterPro" id="IPR016169">
    <property type="entry name" value="FAD-bd_PCMH_sub2"/>
</dbReference>
<gene>
    <name evidence="7" type="ORF">OBBRIDRAFT_719402</name>
</gene>
<dbReference type="InterPro" id="IPR016166">
    <property type="entry name" value="FAD-bd_PCMH"/>
</dbReference>
<keyword evidence="5" id="KW-0560">Oxidoreductase</keyword>
<evidence type="ECO:0000256" key="1">
    <source>
        <dbReference type="ARBA" id="ARBA00001974"/>
    </source>
</evidence>
<keyword evidence="4" id="KW-0274">FAD</keyword>
<evidence type="ECO:0000256" key="2">
    <source>
        <dbReference type="ARBA" id="ARBA00005466"/>
    </source>
</evidence>
<proteinExistence type="inferred from homology"/>
<comment type="similarity">
    <text evidence="2">Belongs to the oxygen-dependent FAD-linked oxidoreductase family.</text>
</comment>
<dbReference type="Gene3D" id="3.40.462.20">
    <property type="match status" value="1"/>
</dbReference>
<dbReference type="InterPro" id="IPR012951">
    <property type="entry name" value="BBE"/>
</dbReference>
<dbReference type="PANTHER" id="PTHR42973">
    <property type="entry name" value="BINDING OXIDOREDUCTASE, PUTATIVE (AFU_ORTHOLOGUE AFUA_1G17690)-RELATED"/>
    <property type="match status" value="1"/>
</dbReference>
<sequence length="459" mass="49798">MADFNSFKSKIKGDIVTPLDPGYEEAIARWSRLATRRAQLVVYPKEAQDVAAAIGYSKQASLPLAIRGGGHNPSAASSTGGLVIDLSRYFSGVRVDPVKKVAFVGGGALWAAVDKATIKHGLATVGGTVNHVCHDHLLLGGGYGWLSAKHGLAIDNLIQATVVTADGSILTANASENSDLFWGIRGGGCNFGVCTEFVLQLHPQQSHVYGGLVIFTADKLQSLATAVQSWWLNGPSENEGMMFMMTRGPDGNPCVILNLVYNGSEVEGRQKYKSFFDIGPIIDLSKEIPFEELNASLNDKAAHGRNYYMKGAYHAPDFNLPERAAKAFDLITRLTEGGGYDAFIACELVPTYAVNRVADDATAFRRGRRSNVVCNFTWDDDSPEKHAFARAAAAQLVSILADSKPSENVGYGNYSDVTAQDRAKLLFDTNYPRLQELKRKYDPDMVFNKWFAITPAVSA</sequence>